<dbReference type="OrthoDB" id="9808822at2"/>
<dbReference type="Proteomes" id="UP000006228">
    <property type="component" value="Unassembled WGS sequence"/>
</dbReference>
<dbReference type="PANTHER" id="PTHR43603">
    <property type="entry name" value="COBW DOMAIN-CONTAINING PROTEIN DDB_G0274527"/>
    <property type="match status" value="1"/>
</dbReference>
<dbReference type="InterPro" id="IPR011629">
    <property type="entry name" value="CobW-like_C"/>
</dbReference>
<comment type="caution">
    <text evidence="3">The sequence shown here is derived from an EMBL/GenBank/DDBJ whole genome shotgun (WGS) entry which is preliminary data.</text>
</comment>
<dbReference type="AlphaFoldDB" id="E8MA38"/>
<evidence type="ECO:0000313" key="4">
    <source>
        <dbReference type="Proteomes" id="UP000006228"/>
    </source>
</evidence>
<dbReference type="Pfam" id="PF07683">
    <property type="entry name" value="CobW_C"/>
    <property type="match status" value="1"/>
</dbReference>
<dbReference type="InterPro" id="IPR051927">
    <property type="entry name" value="Zn_Chap_cDPG_Synth"/>
</dbReference>
<evidence type="ECO:0000259" key="2">
    <source>
        <dbReference type="SMART" id="SM00833"/>
    </source>
</evidence>
<dbReference type="SUPFAM" id="SSF90002">
    <property type="entry name" value="Hypothetical protein YjiA, C-terminal domain"/>
    <property type="match status" value="1"/>
</dbReference>
<dbReference type="Pfam" id="PF02492">
    <property type="entry name" value="cobW"/>
    <property type="match status" value="1"/>
</dbReference>
<gene>
    <name evidence="3" type="ORF">VISI1226_06768</name>
</gene>
<proteinExistence type="predicted"/>
<dbReference type="eggNOG" id="COG0523">
    <property type="taxonomic scope" value="Bacteria"/>
</dbReference>
<dbReference type="EMBL" id="AEVT01000093">
    <property type="protein sequence ID" value="EGA68987.1"/>
    <property type="molecule type" value="Genomic_DNA"/>
</dbReference>
<protein>
    <recommendedName>
        <fullName evidence="2">CobW C-terminal domain-containing protein</fullName>
    </recommendedName>
</protein>
<dbReference type="Gene3D" id="3.40.50.300">
    <property type="entry name" value="P-loop containing nucleotide triphosphate hydrolases"/>
    <property type="match status" value="1"/>
</dbReference>
<evidence type="ECO:0000313" key="3">
    <source>
        <dbReference type="EMBL" id="EGA68987.1"/>
    </source>
</evidence>
<feature type="domain" description="CobW C-terminal" evidence="2">
    <location>
        <begin position="252"/>
        <end position="372"/>
    </location>
</feature>
<accession>E8MA38</accession>
<dbReference type="SMART" id="SM00833">
    <property type="entry name" value="CobW_C"/>
    <property type="match status" value="1"/>
</dbReference>
<dbReference type="SUPFAM" id="SSF52540">
    <property type="entry name" value="P-loop containing nucleoside triphosphate hydrolases"/>
    <property type="match status" value="1"/>
</dbReference>
<name>E8MA38_PHOS4</name>
<dbReference type="RefSeq" id="WP_008079140.1">
    <property type="nucleotide sequence ID" value="NZ_AEVT01000093.1"/>
</dbReference>
<dbReference type="InterPro" id="IPR003495">
    <property type="entry name" value="CobW/HypB/UreG_nucleotide-bd"/>
</dbReference>
<dbReference type="PANTHER" id="PTHR43603:SF1">
    <property type="entry name" value="ZINC-REGULATED GTPASE METALLOPROTEIN ACTIVATOR 1"/>
    <property type="match status" value="1"/>
</dbReference>
<dbReference type="InterPro" id="IPR027417">
    <property type="entry name" value="P-loop_NTPase"/>
</dbReference>
<comment type="function">
    <text evidence="1">Zinc chaperone that directly transfers zinc cofactor to target proteins, thereby activating them. Zinc is transferred from the CXCC motif in the GTPase domain to the zinc binding site in target proteins in a process requiring GTP hydrolysis.</text>
</comment>
<dbReference type="GeneID" id="95570440"/>
<sequence length="399" mass="45082">MSSIPVTILHGFLGSGKTTLLRKILQQASVQKMAPSVIVNDMSELDVDGVLIANTDAVHKEQGNFVTVSGESISSPSGIKQLDQSLKSLCLEQTPSWIVIETSGSSHPLPLVEYFKHRHEYALKDVITLVDAIWLDKDYRKGTQLIPKWQENMQRGIRGIENLLVEQIMFSNRVLLTKTENMDDHTVQTIAQALHPLNVYAEIVKTSWGNLDIKALNGAQNYNFFLVEQLTAELRAAVNDPLNLVGKKGQNLVAKVIEDDRPFHPQRLWDTCHAYLTKGVFRSKGFFWFPTRDDVALLWSQANGNVGLEITGFWRASVINDETQNFTAEHIQILQDKIDSVESRFGDRRCRLTVIGQVNEVDHFITALKSCFLSDSELELWRNGAEFQDPWPKNIAKLK</sequence>
<reference evidence="3 4" key="1">
    <citation type="journal article" date="2012" name="Int. J. Syst. Evol. Microbiol.">
        <title>Vibrio caribbeanicus sp. nov., isolated from the marine sponge Scleritoderma cyanea.</title>
        <authorList>
            <person name="Hoffmann M."/>
            <person name="Monday S.R."/>
            <person name="Allard M.W."/>
            <person name="Strain E.A."/>
            <person name="Whittaker P."/>
            <person name="Naum M."/>
            <person name="McCarthy P.J."/>
            <person name="Lopez J.V."/>
            <person name="Fischer M."/>
            <person name="Brown E.W."/>
        </authorList>
    </citation>
    <scope>NUCLEOTIDE SEQUENCE [LARGE SCALE GENOMIC DNA]</scope>
    <source>
        <strain evidence="4">DSMZ 21326</strain>
    </source>
</reference>
<organism evidence="3 4">
    <name type="scientific">Vibrio sinaloensis DSM 21326</name>
    <dbReference type="NCBI Taxonomy" id="945550"/>
    <lineage>
        <taxon>Bacteria</taxon>
        <taxon>Pseudomonadati</taxon>
        <taxon>Pseudomonadota</taxon>
        <taxon>Gammaproteobacteria</taxon>
        <taxon>Vibrionales</taxon>
        <taxon>Vibrionaceae</taxon>
        <taxon>Vibrio</taxon>
        <taxon>Vibrio oreintalis group</taxon>
    </lineage>
</organism>
<evidence type="ECO:0000256" key="1">
    <source>
        <dbReference type="ARBA" id="ARBA00045658"/>
    </source>
</evidence>